<proteinExistence type="inferred from homology"/>
<evidence type="ECO:0000256" key="3">
    <source>
        <dbReference type="ARBA" id="ARBA00022989"/>
    </source>
</evidence>
<comment type="subcellular location">
    <subcellularLocation>
        <location evidence="1">Membrane</location>
        <topology evidence="1">Multi-pass membrane protein</topology>
    </subcellularLocation>
</comment>
<evidence type="ECO:0000313" key="7">
    <source>
        <dbReference type="EMBL" id="KAK8076275.1"/>
    </source>
</evidence>
<protein>
    <recommendedName>
        <fullName evidence="6">Rhodopsin domain-containing protein</fullName>
    </recommendedName>
</protein>
<dbReference type="EMBL" id="JAQQWL010000004">
    <property type="protein sequence ID" value="KAK8076275.1"/>
    <property type="molecule type" value="Genomic_DNA"/>
</dbReference>
<dbReference type="GeneID" id="92088019"/>
<evidence type="ECO:0000256" key="5">
    <source>
        <dbReference type="ARBA" id="ARBA00038359"/>
    </source>
</evidence>
<dbReference type="InterPro" id="IPR052337">
    <property type="entry name" value="SAT4-like"/>
</dbReference>
<comment type="similarity">
    <text evidence="5">Belongs to the SAT4 family.</text>
</comment>
<sequence>MSLLLFTATAAAIAKMTYLSNYGKYGDLLFDSADITIWTTIEITVAMIAGSIPCLKPLFKKILDLSSVYRGGGGGKSSHQRYYYGQNSGHHFGNNGRSRSSTFGAHRRRTLKAEESGKFEMFGSVVDGSCRAGGFAHDNNTSSSCTCKGGKSNHDASTVALDNNSEEFILQGLVPEAPVGITKTVQVTVENRSNYGKGNDMA</sequence>
<evidence type="ECO:0000256" key="1">
    <source>
        <dbReference type="ARBA" id="ARBA00004141"/>
    </source>
</evidence>
<name>A0ABR1VYD5_9PEZI</name>
<accession>A0ABR1VYD5</accession>
<dbReference type="RefSeq" id="XP_066719234.1">
    <property type="nucleotide sequence ID" value="XM_066854956.1"/>
</dbReference>
<dbReference type="InterPro" id="IPR049326">
    <property type="entry name" value="Rhodopsin_dom_fungi"/>
</dbReference>
<dbReference type="PANTHER" id="PTHR33048:SF167">
    <property type="entry name" value="INTEGRAL MEMBRANE PROTEIN"/>
    <property type="match status" value="1"/>
</dbReference>
<evidence type="ECO:0000256" key="2">
    <source>
        <dbReference type="ARBA" id="ARBA00022692"/>
    </source>
</evidence>
<gene>
    <name evidence="7" type="ORF">PG994_003547</name>
</gene>
<dbReference type="PANTHER" id="PTHR33048">
    <property type="entry name" value="PTH11-LIKE INTEGRAL MEMBRANE PROTEIN (AFU_ORTHOLOGUE AFUA_5G11245)"/>
    <property type="match status" value="1"/>
</dbReference>
<evidence type="ECO:0000313" key="8">
    <source>
        <dbReference type="Proteomes" id="UP001480595"/>
    </source>
</evidence>
<evidence type="ECO:0000259" key="6">
    <source>
        <dbReference type="Pfam" id="PF20684"/>
    </source>
</evidence>
<keyword evidence="3" id="KW-1133">Transmembrane helix</keyword>
<dbReference type="Proteomes" id="UP001480595">
    <property type="component" value="Unassembled WGS sequence"/>
</dbReference>
<reference evidence="7 8" key="1">
    <citation type="submission" date="2023-01" db="EMBL/GenBank/DDBJ databases">
        <title>Analysis of 21 Apiospora genomes using comparative genomics revels a genus with tremendous synthesis potential of carbohydrate active enzymes and secondary metabolites.</title>
        <authorList>
            <person name="Sorensen T."/>
        </authorList>
    </citation>
    <scope>NUCLEOTIDE SEQUENCE [LARGE SCALE GENOMIC DNA]</scope>
    <source>
        <strain evidence="7 8">CBS 135458</strain>
    </source>
</reference>
<dbReference type="Pfam" id="PF20684">
    <property type="entry name" value="Fung_rhodopsin"/>
    <property type="match status" value="1"/>
</dbReference>
<keyword evidence="2" id="KW-0812">Transmembrane</keyword>
<keyword evidence="4" id="KW-0472">Membrane</keyword>
<keyword evidence="8" id="KW-1185">Reference proteome</keyword>
<evidence type="ECO:0000256" key="4">
    <source>
        <dbReference type="ARBA" id="ARBA00023136"/>
    </source>
</evidence>
<comment type="caution">
    <text evidence="7">The sequence shown here is derived from an EMBL/GenBank/DDBJ whole genome shotgun (WGS) entry which is preliminary data.</text>
</comment>
<feature type="domain" description="Rhodopsin" evidence="6">
    <location>
        <begin position="6"/>
        <end position="61"/>
    </location>
</feature>
<organism evidence="7 8">
    <name type="scientific">Apiospora phragmitis</name>
    <dbReference type="NCBI Taxonomy" id="2905665"/>
    <lineage>
        <taxon>Eukaryota</taxon>
        <taxon>Fungi</taxon>
        <taxon>Dikarya</taxon>
        <taxon>Ascomycota</taxon>
        <taxon>Pezizomycotina</taxon>
        <taxon>Sordariomycetes</taxon>
        <taxon>Xylariomycetidae</taxon>
        <taxon>Amphisphaeriales</taxon>
        <taxon>Apiosporaceae</taxon>
        <taxon>Apiospora</taxon>
    </lineage>
</organism>